<keyword evidence="2 4" id="KW-1133">Transmembrane helix</keyword>
<dbReference type="InterPro" id="IPR050327">
    <property type="entry name" value="Proton-linked_MCT"/>
</dbReference>
<dbReference type="RefSeq" id="WP_223988980.1">
    <property type="nucleotide sequence ID" value="NZ_CAJZAG010000005.1"/>
</dbReference>
<protein>
    <recommendedName>
        <fullName evidence="5">Major facilitator superfamily (MFS) profile domain-containing protein</fullName>
    </recommendedName>
</protein>
<dbReference type="InterPro" id="IPR036259">
    <property type="entry name" value="MFS_trans_sf"/>
</dbReference>
<reference evidence="6 7" key="1">
    <citation type="submission" date="2021-08" db="EMBL/GenBank/DDBJ databases">
        <authorList>
            <person name="Peeters C."/>
        </authorList>
    </citation>
    <scope>NUCLEOTIDE SEQUENCE [LARGE SCALE GENOMIC DNA]</scope>
    <source>
        <strain evidence="6 7">LMG 32289</strain>
    </source>
</reference>
<evidence type="ECO:0000256" key="2">
    <source>
        <dbReference type="ARBA" id="ARBA00022989"/>
    </source>
</evidence>
<proteinExistence type="predicted"/>
<feature type="transmembrane region" description="Helical" evidence="4">
    <location>
        <begin position="171"/>
        <end position="191"/>
    </location>
</feature>
<evidence type="ECO:0000259" key="5">
    <source>
        <dbReference type="PROSITE" id="PS50850"/>
    </source>
</evidence>
<feature type="transmembrane region" description="Helical" evidence="4">
    <location>
        <begin position="431"/>
        <end position="450"/>
    </location>
</feature>
<evidence type="ECO:0000256" key="1">
    <source>
        <dbReference type="ARBA" id="ARBA00022692"/>
    </source>
</evidence>
<keyword evidence="1 4" id="KW-0812">Transmembrane</keyword>
<feature type="transmembrane region" description="Helical" evidence="4">
    <location>
        <begin position="355"/>
        <end position="380"/>
    </location>
</feature>
<feature type="transmembrane region" description="Helical" evidence="4">
    <location>
        <begin position="263"/>
        <end position="286"/>
    </location>
</feature>
<keyword evidence="3 4" id="KW-0472">Membrane</keyword>
<feature type="transmembrane region" description="Helical" evidence="4">
    <location>
        <begin position="331"/>
        <end position="349"/>
    </location>
</feature>
<dbReference type="SUPFAM" id="SSF103473">
    <property type="entry name" value="MFS general substrate transporter"/>
    <property type="match status" value="1"/>
</dbReference>
<gene>
    <name evidence="6" type="ORF">LMG32289_02735</name>
</gene>
<dbReference type="CDD" id="cd17353">
    <property type="entry name" value="MFS_OFA_like"/>
    <property type="match status" value="1"/>
</dbReference>
<evidence type="ECO:0000313" key="7">
    <source>
        <dbReference type="Proteomes" id="UP000706525"/>
    </source>
</evidence>
<feature type="transmembrane region" description="Helical" evidence="4">
    <location>
        <begin position="77"/>
        <end position="97"/>
    </location>
</feature>
<organism evidence="6 7">
    <name type="scientific">Cupriavidus pampae</name>
    <dbReference type="NCBI Taxonomy" id="659251"/>
    <lineage>
        <taxon>Bacteria</taxon>
        <taxon>Pseudomonadati</taxon>
        <taxon>Pseudomonadota</taxon>
        <taxon>Betaproteobacteria</taxon>
        <taxon>Burkholderiales</taxon>
        <taxon>Burkholderiaceae</taxon>
        <taxon>Cupriavidus</taxon>
    </lineage>
</organism>
<dbReference type="Pfam" id="PF07690">
    <property type="entry name" value="MFS_1"/>
    <property type="match status" value="1"/>
</dbReference>
<dbReference type="Proteomes" id="UP000706525">
    <property type="component" value="Unassembled WGS sequence"/>
</dbReference>
<dbReference type="InterPro" id="IPR011701">
    <property type="entry name" value="MFS"/>
</dbReference>
<evidence type="ECO:0000313" key="6">
    <source>
        <dbReference type="EMBL" id="CAG9172977.1"/>
    </source>
</evidence>
<dbReference type="PANTHER" id="PTHR11360">
    <property type="entry name" value="MONOCARBOXYLATE TRANSPORTER"/>
    <property type="match status" value="1"/>
</dbReference>
<feature type="transmembrane region" description="Helical" evidence="4">
    <location>
        <begin position="392"/>
        <end position="411"/>
    </location>
</feature>
<feature type="domain" description="Major facilitator superfamily (MFS) profile" evidence="5">
    <location>
        <begin position="1"/>
        <end position="455"/>
    </location>
</feature>
<feature type="transmembrane region" description="Helical" evidence="4">
    <location>
        <begin position="109"/>
        <end position="130"/>
    </location>
</feature>
<keyword evidence="7" id="KW-1185">Reference proteome</keyword>
<feature type="transmembrane region" description="Helical" evidence="4">
    <location>
        <begin position="298"/>
        <end position="319"/>
    </location>
</feature>
<accession>A0ABM8WZF2</accession>
<dbReference type="PROSITE" id="PS50850">
    <property type="entry name" value="MFS"/>
    <property type="match status" value="1"/>
</dbReference>
<dbReference type="Gene3D" id="1.20.1250.20">
    <property type="entry name" value="MFS general substrate transporter like domains"/>
    <property type="match status" value="2"/>
</dbReference>
<dbReference type="InterPro" id="IPR020846">
    <property type="entry name" value="MFS_dom"/>
</dbReference>
<sequence>MSSVMNDGGGVAYGRAPFFSKEATYAKPGFSRWMVPPSALAVHLCIGQAYAFSVFNGPLSKAIGITSSAPDDWKLTTLGWIFSLAIFFLGISAAFAGKWLERVGPRMTMFTAACCFSSGFLISSLGVYLHQIWLLYIGYGVLGGIGLGLGYVSPVSTLIRWFPDRRGMATGMAIMGFGGGAMIAAPLSVALMNHFKSATSVGVAQTFLVLGVAYFISMTIGSLAIRVPPPGWKPAGWTPPATVNKMVSKNHVHIDQALKTPQFYLLWLVLFLNVTAGIGILGQASLMIQESFKTTVNAASAAGFVGLLSLFNMGGRFVWASSSDLLGRKNTYFVFFVLGAILYWLVPALGASGNIVLFVLAYCVIMSMYGGGFATIPAYLADMFGTAYVGGIHGRLLTAWAAAGIAGPVIVNYVREYQVSQGVAAAEAYTMTVHIMAGVLVVGFLCNLLVSRVNEKHHMSDDEVARMGGVAGAAH</sequence>
<feature type="transmembrane region" description="Helical" evidence="4">
    <location>
        <begin position="136"/>
        <end position="159"/>
    </location>
</feature>
<dbReference type="PANTHER" id="PTHR11360:SF317">
    <property type="entry name" value="MAJOR FACILITATOR SUPERFAMILY (MFS) PROFILE DOMAIN-CONTAINING PROTEIN-RELATED"/>
    <property type="match status" value="1"/>
</dbReference>
<comment type="caution">
    <text evidence="6">The sequence shown here is derived from an EMBL/GenBank/DDBJ whole genome shotgun (WGS) entry which is preliminary data.</text>
</comment>
<feature type="transmembrane region" description="Helical" evidence="4">
    <location>
        <begin position="203"/>
        <end position="225"/>
    </location>
</feature>
<evidence type="ECO:0000256" key="3">
    <source>
        <dbReference type="ARBA" id="ARBA00023136"/>
    </source>
</evidence>
<name>A0ABM8WZF2_9BURK</name>
<dbReference type="EMBL" id="CAJZAG010000005">
    <property type="protein sequence ID" value="CAG9172977.1"/>
    <property type="molecule type" value="Genomic_DNA"/>
</dbReference>
<evidence type="ECO:0000256" key="4">
    <source>
        <dbReference type="SAM" id="Phobius"/>
    </source>
</evidence>